<evidence type="ECO:0000313" key="1">
    <source>
        <dbReference type="EMBL" id="MCP2272596.1"/>
    </source>
</evidence>
<dbReference type="Gene3D" id="3.30.420.40">
    <property type="match status" value="2"/>
</dbReference>
<comment type="caution">
    <text evidence="1">The sequence shown here is derived from an EMBL/GenBank/DDBJ whole genome shotgun (WGS) entry which is preliminary data.</text>
</comment>
<evidence type="ECO:0000313" key="2">
    <source>
        <dbReference type="Proteomes" id="UP001205185"/>
    </source>
</evidence>
<dbReference type="Gene3D" id="3.90.640.10">
    <property type="entry name" value="Actin, Chain A, domain 4"/>
    <property type="match status" value="1"/>
</dbReference>
<dbReference type="InterPro" id="IPR043129">
    <property type="entry name" value="ATPase_NBD"/>
</dbReference>
<dbReference type="EMBL" id="JAMTCO010000013">
    <property type="protein sequence ID" value="MCP2272596.1"/>
    <property type="molecule type" value="Genomic_DNA"/>
</dbReference>
<reference evidence="1 2" key="1">
    <citation type="submission" date="2022-06" db="EMBL/GenBank/DDBJ databases">
        <title>Genomic Encyclopedia of Archaeal and Bacterial Type Strains, Phase II (KMG-II): from individual species to whole genera.</title>
        <authorList>
            <person name="Goeker M."/>
        </authorList>
    </citation>
    <scope>NUCLEOTIDE SEQUENCE [LARGE SCALE GENOMIC DNA]</scope>
    <source>
        <strain evidence="1 2">DSM 44255</strain>
    </source>
</reference>
<name>A0ABT1IK62_9PSEU</name>
<protein>
    <submittedName>
        <fullName evidence="1">Virulence factor SrfB</fullName>
    </submittedName>
</protein>
<dbReference type="Proteomes" id="UP001205185">
    <property type="component" value="Unassembled WGS sequence"/>
</dbReference>
<accession>A0ABT1IK62</accession>
<gene>
    <name evidence="1" type="ORF">LV75_005122</name>
</gene>
<organism evidence="1 2">
    <name type="scientific">Actinokineospora diospyrosa</name>
    <dbReference type="NCBI Taxonomy" id="103728"/>
    <lineage>
        <taxon>Bacteria</taxon>
        <taxon>Bacillati</taxon>
        <taxon>Actinomycetota</taxon>
        <taxon>Actinomycetes</taxon>
        <taxon>Pseudonocardiales</taxon>
        <taxon>Pseudonocardiaceae</taxon>
        <taxon>Actinokineospora</taxon>
    </lineage>
</organism>
<proteinExistence type="predicted"/>
<dbReference type="SUPFAM" id="SSF53067">
    <property type="entry name" value="Actin-like ATPase domain"/>
    <property type="match status" value="1"/>
</dbReference>
<sequence length="945" mass="101617">MTAATESESRAAMRPPADPNAHRVEVLSVDIGTWSSVSTLWDGSVVPDNPGAETERALAACVLTLLSLPEVQSDGPNLVNHVNDALARDQDGPVLGELTEVAERIKATAGTDGESSRLLRAVIWAFDQWLASVDDDGVRTRVGSKRFALYNEAFDELPLRAQNLWPLPIGSEHEVLETSSVLSVVKDDFARSTLLNDATLASNSTGLLFRQIKSKLAEVVEEPALSTVANVPAGWKPDTELLLGKTLADIVRRVEQGVLDSGAVADLTRIKSARLGRAVLTYPTTLAPQARRRMHRLAVDALGLPENDVYVHWDEAVAAALYFMLREFGGYREAGIDTFRHRAHLIGDPVNPTWQRVSLLVDIGGGTTDIALLAMNLRQQASHQRATRTPTGADLSGRAFELRPVVLGTTGHPQLGGNLLTLRMFYWLKAAIADAVRGGEGESLAERVLANKSPDPVPKDVRLRLRSEVPTDGDGPTPLFLALWAAMENAKRAPEDDVYQWRMVEVFPKRLPTGTTWVSKLAGVVDQIALTREDYARLCRPVVEAAVRLGGYLVRRTLGGKDVPLDVVALSGRTTGVPGAEDLVRDVLRRELAHGTAPVGWPAEEIVVERDRAKQAASIGAAWAGATAVATGDSAAELGRDRLRIEVSGLLGTLPMDLGLVGTEGKAPVLLRAGTPFDMVDSIGRWSKGPFTRSSWRRYNGGRLVNLHRKLSEAVPTGMDSIQWGKFNLPPESASPPDLWFQVQVEQDLTPSVLLCRGSVTSPRPRLYTDAGHDEASVQALVITSVSAGVVPRVAVRAVGGGHTEPVLLFGGGPASEVLHCDVLSDTRRHGARPGEVWTTAAISENALPRVEPGGAYQFTVDGVDSGTPIVPPTFAPGSGPSAETPRWAVLTGGGSLRVHASYPSYLPAESLEQALARPGMVYQAPMVDGFPDRIPEWDPFTGDH</sequence>
<keyword evidence="2" id="KW-1185">Reference proteome</keyword>
<dbReference type="RefSeq" id="WP_253889522.1">
    <property type="nucleotide sequence ID" value="NZ_BAAAVB010000008.1"/>
</dbReference>